<name>A0A0F2E4Q2_9STRE</name>
<dbReference type="SMART" id="SM00237">
    <property type="entry name" value="Calx_beta"/>
    <property type="match status" value="1"/>
</dbReference>
<dbReference type="Gene3D" id="2.60.40.2030">
    <property type="match status" value="1"/>
</dbReference>
<dbReference type="PATRIC" id="fig|28037.216.peg.287"/>
<dbReference type="Gene3D" id="2.60.120.260">
    <property type="entry name" value="Galactose-binding domain-like"/>
    <property type="match status" value="2"/>
</dbReference>
<dbReference type="InterPro" id="IPR017853">
    <property type="entry name" value="GH"/>
</dbReference>
<evidence type="ECO:0000313" key="10">
    <source>
        <dbReference type="Proteomes" id="UP000033489"/>
    </source>
</evidence>
<dbReference type="PANTHER" id="PTHR10030:SF37">
    <property type="entry name" value="ALPHA-L-FUCOSIDASE-RELATED"/>
    <property type="match status" value="1"/>
</dbReference>
<protein>
    <recommendedName>
        <fullName evidence="2">alpha-L-fucosidase</fullName>
        <ecNumber evidence="2">3.2.1.51</ecNumber>
    </recommendedName>
</protein>
<reference evidence="9 10" key="1">
    <citation type="submission" date="2015-02" db="EMBL/GenBank/DDBJ databases">
        <title>Evolution of amylase-binding proteins of oral streptococcal species.</title>
        <authorList>
            <person name="Haase E.M."/>
        </authorList>
    </citation>
    <scope>NUCLEOTIDE SEQUENCE [LARGE SCALE GENOMIC DNA]</scope>
    <source>
        <strain evidence="9 10">UC921A</strain>
    </source>
</reference>
<dbReference type="GO" id="GO:0016139">
    <property type="term" value="P:glycoside catabolic process"/>
    <property type="evidence" value="ECO:0007669"/>
    <property type="project" value="TreeGrafter"/>
</dbReference>
<dbReference type="AlphaFoldDB" id="A0A0F2E4Q2"/>
<dbReference type="InterPro" id="IPR038081">
    <property type="entry name" value="CalX-like_sf"/>
</dbReference>
<evidence type="ECO:0000259" key="8">
    <source>
        <dbReference type="PROSITE" id="PS50022"/>
    </source>
</evidence>
<keyword evidence="5" id="KW-0378">Hydrolase</keyword>
<dbReference type="PANTHER" id="PTHR10030">
    <property type="entry name" value="ALPHA-L-FUCOSIDASE"/>
    <property type="match status" value="1"/>
</dbReference>
<dbReference type="InterPro" id="IPR000933">
    <property type="entry name" value="Glyco_hydro_29"/>
</dbReference>
<dbReference type="SUPFAM" id="SSF49785">
    <property type="entry name" value="Galactose-binding domain-like"/>
    <property type="match status" value="1"/>
</dbReference>
<comment type="similarity">
    <text evidence="1">Belongs to the glycosyl hydrolase 29 family.</text>
</comment>
<dbReference type="InterPro" id="IPR057739">
    <property type="entry name" value="Glyco_hydro_29_N"/>
</dbReference>
<keyword evidence="3" id="KW-0732">Signal</keyword>
<dbReference type="GO" id="GO:0006004">
    <property type="term" value="P:fucose metabolic process"/>
    <property type="evidence" value="ECO:0007669"/>
    <property type="project" value="TreeGrafter"/>
</dbReference>
<dbReference type="EMBL" id="JYGT01000004">
    <property type="protein sequence ID" value="KJQ78177.1"/>
    <property type="molecule type" value="Genomic_DNA"/>
</dbReference>
<dbReference type="PROSITE" id="PS50022">
    <property type="entry name" value="FA58C_3"/>
    <property type="match status" value="1"/>
</dbReference>
<keyword evidence="6" id="KW-0106">Calcium</keyword>
<organism evidence="9 10">
    <name type="scientific">Streptococcus infantis</name>
    <dbReference type="NCBI Taxonomy" id="68892"/>
    <lineage>
        <taxon>Bacteria</taxon>
        <taxon>Bacillati</taxon>
        <taxon>Bacillota</taxon>
        <taxon>Bacilli</taxon>
        <taxon>Lactobacillales</taxon>
        <taxon>Streptococcaceae</taxon>
        <taxon>Streptococcus</taxon>
    </lineage>
</organism>
<dbReference type="InterPro" id="IPR003644">
    <property type="entry name" value="Calx_beta"/>
</dbReference>
<dbReference type="InterPro" id="IPR000421">
    <property type="entry name" value="FA58C"/>
</dbReference>
<evidence type="ECO:0000313" key="9">
    <source>
        <dbReference type="EMBL" id="KJQ78177.1"/>
    </source>
</evidence>
<dbReference type="SUPFAM" id="SSF141072">
    <property type="entry name" value="CalX-like"/>
    <property type="match status" value="1"/>
</dbReference>
<dbReference type="Pfam" id="PF00754">
    <property type="entry name" value="F5_F8_type_C"/>
    <property type="match status" value="1"/>
</dbReference>
<comment type="caution">
    <text evidence="9">The sequence shown here is derived from an EMBL/GenBank/DDBJ whole genome shotgun (WGS) entry which is preliminary data.</text>
</comment>
<dbReference type="FunFam" id="3.20.20.80:FF:000052">
    <property type="entry name" value="Putative alpha-L-fucosidase 1"/>
    <property type="match status" value="1"/>
</dbReference>
<dbReference type="GO" id="GO:0007154">
    <property type="term" value="P:cell communication"/>
    <property type="evidence" value="ECO:0007669"/>
    <property type="project" value="InterPro"/>
</dbReference>
<dbReference type="GO" id="GO:0004560">
    <property type="term" value="F:alpha-L-fucosidase activity"/>
    <property type="evidence" value="ECO:0007669"/>
    <property type="project" value="InterPro"/>
</dbReference>
<dbReference type="Proteomes" id="UP000033489">
    <property type="component" value="Unassembled WGS sequence"/>
</dbReference>
<keyword evidence="4" id="KW-0677">Repeat</keyword>
<dbReference type="SMART" id="SM00812">
    <property type="entry name" value="Alpha_L_fucos"/>
    <property type="match status" value="1"/>
</dbReference>
<sequence>MTYNQQEKYKSKVSSPEDQETEIAAYGPLPSKAQLDYHKEELAAFIHYGMNTYTDSEWGNGRENPQNFNPTNLDTDQWIKTLKDAGFKRTIMVVKHHDGFVIYPSQYTKHTVAASPWKNGKGDLLEEISKSATKYDMNMGVYLSPWDANHPKYHVATEKEYNEYYLNQLKEILGNPKYGNNGKFIEVWMDGARGSGAQKVTYTFDKWFEYIKKAEGDIAIFSAQPTSVRWIGNERGIAGDPVWHKVKKAKITDDVKNEYLNHGDQEGDMYSVGEADVSIRSGWFYHDNQQPKSIKDLMDIYFKSVGRGTPLLLNIPPNKEGKFADADVARLQEFRATLDQMYATDFAKGATVTASSTRKNHLYQASNLTDGKDDTSWALSNDAKTGEFTVDLGQKRRFDVVELKEDIAKGQRISGFKVEVELNGRWVPYGEGSTVGYRRLVQGQPVEAQKIRVTITNSQATPILTNFSVYKTPSSIEKTDGYPLGLDYHSNTTADKANTTWYDESEGVRGTSMWTNQKDASVTYRFNGTKAYVVSTVDPNHGEMSVYVDGQKVVDVQTNNAARKRSQMVYETDDLAPGEHTIKLVNKTGKAIATEGIYTLNNAGKGMFELKETTYEVQKGQPVTVAIKRVGGSKGTATVHVVTEPGTGVHGKVYKDTTADLTFQDGETEKTITIPTIDFTEQADSIFDFKVKMTSVSDNALLGFASEATIRVMKAELF</sequence>
<dbReference type="GO" id="GO:0016020">
    <property type="term" value="C:membrane"/>
    <property type="evidence" value="ECO:0007669"/>
    <property type="project" value="InterPro"/>
</dbReference>
<dbReference type="Pfam" id="PF03160">
    <property type="entry name" value="Calx-beta"/>
    <property type="match status" value="1"/>
</dbReference>
<feature type="domain" description="F5/8 type C" evidence="8">
    <location>
        <begin position="335"/>
        <end position="472"/>
    </location>
</feature>
<dbReference type="SUPFAM" id="SSF51445">
    <property type="entry name" value="(Trans)glycosidases"/>
    <property type="match status" value="1"/>
</dbReference>
<dbReference type="EC" id="3.2.1.51" evidence="2"/>
<evidence type="ECO:0000256" key="6">
    <source>
        <dbReference type="ARBA" id="ARBA00022837"/>
    </source>
</evidence>
<evidence type="ECO:0000256" key="3">
    <source>
        <dbReference type="ARBA" id="ARBA00022729"/>
    </source>
</evidence>
<evidence type="ECO:0000256" key="7">
    <source>
        <dbReference type="ARBA" id="ARBA00023295"/>
    </source>
</evidence>
<dbReference type="InterPro" id="IPR008979">
    <property type="entry name" value="Galactose-bd-like_sf"/>
</dbReference>
<dbReference type="GO" id="GO:0005764">
    <property type="term" value="C:lysosome"/>
    <property type="evidence" value="ECO:0007669"/>
    <property type="project" value="TreeGrafter"/>
</dbReference>
<gene>
    <name evidence="9" type="ORF">TZ94_00296</name>
</gene>
<dbReference type="Pfam" id="PF01120">
    <property type="entry name" value="Alpha_L_fucos"/>
    <property type="match status" value="1"/>
</dbReference>
<dbReference type="OrthoDB" id="107551at2"/>
<evidence type="ECO:0000256" key="1">
    <source>
        <dbReference type="ARBA" id="ARBA00007951"/>
    </source>
</evidence>
<accession>A0A0F2E4Q2</accession>
<keyword evidence="7" id="KW-0326">Glycosidase</keyword>
<evidence type="ECO:0000256" key="2">
    <source>
        <dbReference type="ARBA" id="ARBA00012662"/>
    </source>
</evidence>
<evidence type="ECO:0000256" key="4">
    <source>
        <dbReference type="ARBA" id="ARBA00022737"/>
    </source>
</evidence>
<dbReference type="Gene3D" id="3.20.20.80">
    <property type="entry name" value="Glycosidases"/>
    <property type="match status" value="1"/>
</dbReference>
<evidence type="ECO:0000256" key="5">
    <source>
        <dbReference type="ARBA" id="ARBA00022801"/>
    </source>
</evidence>
<proteinExistence type="inferred from homology"/>